<dbReference type="Pfam" id="PF07786">
    <property type="entry name" value="HGSNAT_cat"/>
    <property type="match status" value="1"/>
</dbReference>
<gene>
    <name evidence="4" type="ORF">AZF04_08670</name>
</gene>
<keyword evidence="1" id="KW-0812">Transmembrane</keyword>
<dbReference type="InterPro" id="IPR007349">
    <property type="entry name" value="DUF418"/>
</dbReference>
<feature type="transmembrane region" description="Helical" evidence="1">
    <location>
        <begin position="255"/>
        <end position="275"/>
    </location>
</feature>
<dbReference type="Pfam" id="PF04235">
    <property type="entry name" value="DUF418"/>
    <property type="match status" value="1"/>
</dbReference>
<dbReference type="EMBL" id="LTAO01000023">
    <property type="protein sequence ID" value="KYG29689.1"/>
    <property type="molecule type" value="Genomic_DNA"/>
</dbReference>
<dbReference type="OrthoDB" id="9807744at2"/>
<evidence type="ECO:0008006" key="6">
    <source>
        <dbReference type="Google" id="ProtNLM"/>
    </source>
</evidence>
<keyword evidence="1" id="KW-1133">Transmembrane helix</keyword>
<evidence type="ECO:0000259" key="3">
    <source>
        <dbReference type="Pfam" id="PF07786"/>
    </source>
</evidence>
<feature type="transmembrane region" description="Helical" evidence="1">
    <location>
        <begin position="287"/>
        <end position="311"/>
    </location>
</feature>
<reference evidence="4" key="1">
    <citation type="submission" date="2016-02" db="EMBL/GenBank/DDBJ databases">
        <title>Genome sequence of Bacillus trypoxylicola KCTC 13244(T).</title>
        <authorList>
            <person name="Jeong H."/>
            <person name="Park S.-H."/>
            <person name="Choi S.-K."/>
        </authorList>
    </citation>
    <scope>NUCLEOTIDE SEQUENCE [LARGE SCALE GENOMIC DNA]</scope>
    <source>
        <strain evidence="4">KCTC 13244</strain>
    </source>
</reference>
<evidence type="ECO:0000256" key="1">
    <source>
        <dbReference type="SAM" id="Phobius"/>
    </source>
</evidence>
<feature type="transmembrane region" description="Helical" evidence="1">
    <location>
        <begin position="85"/>
        <end position="102"/>
    </location>
</feature>
<feature type="domain" description="Heparan-alpha-glucosaminide N-acetyltransferase catalytic" evidence="3">
    <location>
        <begin position="5"/>
        <end position="207"/>
    </location>
</feature>
<feature type="transmembrane region" description="Helical" evidence="1">
    <location>
        <begin position="12"/>
        <end position="32"/>
    </location>
</feature>
<feature type="transmembrane region" description="Helical" evidence="1">
    <location>
        <begin position="132"/>
        <end position="151"/>
    </location>
</feature>
<dbReference type="AlphaFoldDB" id="A0A161PCN7"/>
<sequence length="365" mass="41274">MNSSRIEGLDFARALAMFGMLVMNFMVVTGAQGNGAPLLVWFTNLFEGRAAATFVLLAGIGISLMTKRARLSSEKTVIRNTRVSLFKRSIFLFILGMLLYAVGWDGDILHYYGVYMTIAALLILASPKIITLFIIVFASLAQLYQVTFNYMSGWSPTKPFLEYLDFWTLTGFLRNLFLNGYHPILPWICFLLIGMLIGRLNLTDIGIRKTLFIFSSVTLIMTELLSKILVVSLDSILDVESAKFLFETGPIPPNIFYLVSNTASAILIILLCIYLDEKFPTNWLIRSLIYTGQLTLTHYVSHVLIGIGILLLSNKVILFNGFVEQPLSFTFSYACLFFIASIIFSVLWRLKFKRGPIELLMRKYS</sequence>
<dbReference type="InterPro" id="IPR012429">
    <property type="entry name" value="HGSNAT_cat"/>
</dbReference>
<keyword evidence="1" id="KW-0472">Membrane</keyword>
<evidence type="ECO:0000313" key="5">
    <source>
        <dbReference type="Proteomes" id="UP000075806"/>
    </source>
</evidence>
<dbReference type="InterPro" id="IPR052529">
    <property type="entry name" value="Bact_Transport_Assoc"/>
</dbReference>
<dbReference type="STRING" id="519424.AZF04_08670"/>
<accession>A0A161PCN7</accession>
<evidence type="ECO:0000313" key="4">
    <source>
        <dbReference type="EMBL" id="KYG29689.1"/>
    </source>
</evidence>
<organism evidence="4 5">
    <name type="scientific">Alkalihalobacillus trypoxylicola</name>
    <dbReference type="NCBI Taxonomy" id="519424"/>
    <lineage>
        <taxon>Bacteria</taxon>
        <taxon>Bacillati</taxon>
        <taxon>Bacillota</taxon>
        <taxon>Bacilli</taxon>
        <taxon>Bacillales</taxon>
        <taxon>Bacillaceae</taxon>
        <taxon>Alkalihalobacillus</taxon>
    </lineage>
</organism>
<dbReference type="Proteomes" id="UP000075806">
    <property type="component" value="Unassembled WGS sequence"/>
</dbReference>
<keyword evidence="5" id="KW-1185">Reference proteome</keyword>
<dbReference type="PANTHER" id="PTHR30590">
    <property type="entry name" value="INNER MEMBRANE PROTEIN"/>
    <property type="match status" value="1"/>
</dbReference>
<dbReference type="PANTHER" id="PTHR30590:SF3">
    <property type="entry name" value="HYPOTHETICAL MEMBRANE SPANNING PROTEIN"/>
    <property type="match status" value="1"/>
</dbReference>
<comment type="caution">
    <text evidence="4">The sequence shown here is derived from an EMBL/GenBank/DDBJ whole genome shotgun (WGS) entry which is preliminary data.</text>
</comment>
<feature type="transmembrane region" description="Helical" evidence="1">
    <location>
        <begin position="38"/>
        <end position="64"/>
    </location>
</feature>
<name>A0A161PCN7_9BACI</name>
<feature type="transmembrane region" description="Helical" evidence="1">
    <location>
        <begin position="211"/>
        <end position="235"/>
    </location>
</feature>
<protein>
    <recommendedName>
        <fullName evidence="6">Heparan-alpha-glucosaminide N-acetyltransferase catalytic domain-containing protein</fullName>
    </recommendedName>
</protein>
<feature type="domain" description="DUF418" evidence="2">
    <location>
        <begin position="254"/>
        <end position="364"/>
    </location>
</feature>
<evidence type="ECO:0000259" key="2">
    <source>
        <dbReference type="Pfam" id="PF04235"/>
    </source>
</evidence>
<feature type="transmembrane region" description="Helical" evidence="1">
    <location>
        <begin position="108"/>
        <end position="125"/>
    </location>
</feature>
<proteinExistence type="predicted"/>
<feature type="transmembrane region" description="Helical" evidence="1">
    <location>
        <begin position="184"/>
        <end position="202"/>
    </location>
</feature>
<feature type="transmembrane region" description="Helical" evidence="1">
    <location>
        <begin position="331"/>
        <end position="350"/>
    </location>
</feature>